<evidence type="ECO:0000256" key="1">
    <source>
        <dbReference type="SAM" id="Coils"/>
    </source>
</evidence>
<reference evidence="2 3" key="1">
    <citation type="journal article" date="2012" name="BMC Genomics">
        <title>Comparative genomics of Brachyspira pilosicoli strains: genome rearrangements, reductions and correlation of genetic compliment with phenotypic diversity.</title>
        <authorList>
            <person name="Mappley L.J."/>
            <person name="Black M.L."/>
            <person name="Abuoun M."/>
            <person name="Darby A.C."/>
            <person name="Woodward M.J."/>
            <person name="Parkhill J."/>
            <person name="Turner A.K."/>
            <person name="Bellgard M.I."/>
            <person name="La T."/>
            <person name="Phillips N.D."/>
            <person name="La Ragione R.M."/>
            <person name="Hampson D.J."/>
        </authorList>
    </citation>
    <scope>NUCLEOTIDE SEQUENCE [LARGE SCALE GENOMIC DNA]</scope>
    <source>
        <strain evidence="2">B2904</strain>
    </source>
</reference>
<evidence type="ECO:0000313" key="3">
    <source>
        <dbReference type="Proteomes" id="UP000007346"/>
    </source>
</evidence>
<name>J9UFL4_BRAPL</name>
<dbReference type="PATRIC" id="fig|1133568.3.peg.1279"/>
<organism evidence="2 3">
    <name type="scientific">Brachyspira pilosicoli B2904</name>
    <dbReference type="NCBI Taxonomy" id="1133568"/>
    <lineage>
        <taxon>Bacteria</taxon>
        <taxon>Pseudomonadati</taxon>
        <taxon>Spirochaetota</taxon>
        <taxon>Spirochaetia</taxon>
        <taxon>Brachyspirales</taxon>
        <taxon>Brachyspiraceae</taxon>
        <taxon>Brachyspira</taxon>
    </lineage>
</organism>
<feature type="coiled-coil region" evidence="1">
    <location>
        <begin position="371"/>
        <end position="405"/>
    </location>
</feature>
<dbReference type="AlphaFoldDB" id="J9UFL4"/>
<dbReference type="RefSeq" id="WP_014935938.1">
    <property type="nucleotide sequence ID" value="NC_018607.1"/>
</dbReference>
<dbReference type="EMBL" id="CP003490">
    <property type="protein sequence ID" value="AFR70616.1"/>
    <property type="molecule type" value="Genomic_DNA"/>
</dbReference>
<dbReference type="Proteomes" id="UP000007346">
    <property type="component" value="Chromosome"/>
</dbReference>
<protein>
    <submittedName>
        <fullName evidence="2">Uncharacterized protein</fullName>
    </submittedName>
</protein>
<dbReference type="KEGG" id="bpj:B2904_orf1279"/>
<gene>
    <name evidence="2" type="ORF">B2904_orf1279</name>
</gene>
<evidence type="ECO:0000313" key="2">
    <source>
        <dbReference type="EMBL" id="AFR70616.1"/>
    </source>
</evidence>
<accession>J9UFL4</accession>
<dbReference type="HOGENOM" id="CLU_619197_0_0_12"/>
<proteinExistence type="predicted"/>
<sequence length="442" mass="52118">MFELKVREEEKDGFIYKIMQMDLGDKKEEIYIKLPISEKEYLTDMYDPYVVFNIFKMMSIGGDCYIRGKVSKSLLDNLEMFVNCWKIWLPNKCKDIRIIADEEIDEPVKLNNDAIMCFSGGLDSVTTLYRHYKGLAGRNNRNIKKALVVSGGREPISTIKEMQEIRSKRIETMINDIGVDLIYVDHNLYETETIFWNLETFLPTYIGLMMLYQDVYNNLIIASDQFINYKSMSFKHRGSNPVTNKLLQSNRFRLITDGEFITRVDKINTIKKWNIGLYNLLACDAPLMDNNKSCGVCHKCLFTKLDFKFSDVDVDLNLLYDNPSTNLDEYEIIGDNHIFYEEILYYDKYNKKILDEETRLKIKDLIEENRNPRYRAKISELENANKELSKRINELEESAKDIAKKIPIKKWRESFKAKFKVRSDQIRSDQIRSDQIRSDQIR</sequence>
<keyword evidence="1" id="KW-0175">Coiled coil</keyword>